<accession>A0A2Z6QTE8</accession>
<dbReference type="EMBL" id="BEXD01001340">
    <property type="protein sequence ID" value="GBB93653.1"/>
    <property type="molecule type" value="Genomic_DNA"/>
</dbReference>
<evidence type="ECO:0000313" key="2">
    <source>
        <dbReference type="Proteomes" id="UP000247702"/>
    </source>
</evidence>
<sequence length="192" mass="22368">MNLCTVLNDHNNATITTLLRLRQAQLLMKLPDCCFSVYLQFRSLYMAASRSNLALFYLLLVKDLHINIKLDQMDGLSFSIKNIEFPLLDIWMKSYNATSIIRINNRNSYFPLVDLTQLIVGDESSLMTWKQYRTLAGLSRKEPKAKWFTQLERSVLVSLESRYLLPEYCSIQSTFYITKFLTSPSQDGRQKE</sequence>
<keyword evidence="2" id="KW-1185">Reference proteome</keyword>
<dbReference type="Proteomes" id="UP000247702">
    <property type="component" value="Unassembled WGS sequence"/>
</dbReference>
<name>A0A2Z6QTE8_9GLOM</name>
<comment type="caution">
    <text evidence="1">The sequence shown here is derived from an EMBL/GenBank/DDBJ whole genome shotgun (WGS) entry which is preliminary data.</text>
</comment>
<gene>
    <name evidence="1" type="ORF">RclHR1_22030004</name>
</gene>
<reference evidence="1 2" key="1">
    <citation type="submission" date="2017-11" db="EMBL/GenBank/DDBJ databases">
        <title>The genome of Rhizophagus clarus HR1 reveals common genetic basis of auxotrophy among arbuscular mycorrhizal fungi.</title>
        <authorList>
            <person name="Kobayashi Y."/>
        </authorList>
    </citation>
    <scope>NUCLEOTIDE SEQUENCE [LARGE SCALE GENOMIC DNA]</scope>
    <source>
        <strain evidence="1 2">HR1</strain>
    </source>
</reference>
<proteinExistence type="predicted"/>
<organism evidence="1 2">
    <name type="scientific">Rhizophagus clarus</name>
    <dbReference type="NCBI Taxonomy" id="94130"/>
    <lineage>
        <taxon>Eukaryota</taxon>
        <taxon>Fungi</taxon>
        <taxon>Fungi incertae sedis</taxon>
        <taxon>Mucoromycota</taxon>
        <taxon>Glomeromycotina</taxon>
        <taxon>Glomeromycetes</taxon>
        <taxon>Glomerales</taxon>
        <taxon>Glomeraceae</taxon>
        <taxon>Rhizophagus</taxon>
    </lineage>
</organism>
<protein>
    <submittedName>
        <fullName evidence="1">Uncharacterized protein</fullName>
    </submittedName>
</protein>
<dbReference type="AlphaFoldDB" id="A0A2Z6QTE8"/>
<evidence type="ECO:0000313" key="1">
    <source>
        <dbReference type="EMBL" id="GBB93653.1"/>
    </source>
</evidence>